<comment type="caution">
    <text evidence="3">The sequence shown here is derived from an EMBL/GenBank/DDBJ whole genome shotgun (WGS) entry which is preliminary data.</text>
</comment>
<accession>A0A9N8DX29</accession>
<keyword evidence="3" id="KW-0067">ATP-binding</keyword>
<dbReference type="Pfam" id="PF03457">
    <property type="entry name" value="HA"/>
    <property type="match status" value="2"/>
</dbReference>
<dbReference type="InterPro" id="IPR005114">
    <property type="entry name" value="Helicase_assoc"/>
</dbReference>
<feature type="region of interest" description="Disordered" evidence="1">
    <location>
        <begin position="330"/>
        <end position="450"/>
    </location>
</feature>
<dbReference type="OrthoDB" id="58859at2759"/>
<keyword evidence="3" id="KW-0347">Helicase</keyword>
<dbReference type="GO" id="GO:0004386">
    <property type="term" value="F:helicase activity"/>
    <property type="evidence" value="ECO:0007669"/>
    <property type="project" value="UniProtKB-KW"/>
</dbReference>
<dbReference type="AlphaFoldDB" id="A0A9N8DX29"/>
<feature type="compositionally biased region" description="Basic and acidic residues" evidence="1">
    <location>
        <begin position="432"/>
        <end position="450"/>
    </location>
</feature>
<evidence type="ECO:0000259" key="2">
    <source>
        <dbReference type="Pfam" id="PF03457"/>
    </source>
</evidence>
<name>A0A9N8DX29_9STRA</name>
<feature type="compositionally biased region" description="Basic and acidic residues" evidence="1">
    <location>
        <begin position="474"/>
        <end position="491"/>
    </location>
</feature>
<dbReference type="Proteomes" id="UP001153069">
    <property type="component" value="Unassembled WGS sequence"/>
</dbReference>
<protein>
    <submittedName>
        <fullName evidence="3">Helicase</fullName>
    </submittedName>
</protein>
<keyword evidence="4" id="KW-1185">Reference proteome</keyword>
<keyword evidence="3" id="KW-0547">Nucleotide-binding</keyword>
<feature type="region of interest" description="Disordered" evidence="1">
    <location>
        <begin position="463"/>
        <end position="508"/>
    </location>
</feature>
<feature type="compositionally biased region" description="Basic residues" evidence="1">
    <location>
        <begin position="397"/>
        <end position="412"/>
    </location>
</feature>
<feature type="compositionally biased region" description="Low complexity" evidence="1">
    <location>
        <begin position="385"/>
        <end position="396"/>
    </location>
</feature>
<feature type="region of interest" description="Disordered" evidence="1">
    <location>
        <begin position="176"/>
        <end position="238"/>
    </location>
</feature>
<evidence type="ECO:0000313" key="3">
    <source>
        <dbReference type="EMBL" id="CAB9507559.1"/>
    </source>
</evidence>
<proteinExistence type="predicted"/>
<feature type="compositionally biased region" description="Basic residues" evidence="1">
    <location>
        <begin position="207"/>
        <end position="218"/>
    </location>
</feature>
<gene>
    <name evidence="3" type="ORF">SEMRO_311_G114300.1</name>
</gene>
<feature type="domain" description="Helicase-associated" evidence="2">
    <location>
        <begin position="5"/>
        <end position="84"/>
    </location>
</feature>
<sequence>MAESDAVWDRLFEKLSQFKSRNGHTKVPKHYSEDMELATWVLEQRKDFKVYIMIKSDAEREKLFANENFALTPSRAKKLEELGFEMSNKNPRHIRWDFRFQQLKEFKEEYGHTQVPIGWDVNVKLANWVSTQRQEFKNLRKGRTSQLNEQRIELLNELGFAWEVQRGGRRRQLTSLASASKETKNDSGIVPGRALEGGGTDVDATARVKKSPIRKQQQKKAEQDSPEQTSIHENPNPNAWEHRAMAESQMAAQAMNAAAAAAATGPMWAAGLPPHQAHLMAYQQYAAMSALSPHAFFGPYAGIPPHLLHGASFGAQGGMLHPQHDATDVMPPANFLRGSDPPSDSPFGIPEGTTNHLHTVRTGNREMGGASNVGPNGAATKRQSSDPPADTPASAAKKQRRADRVKASKSKRTSANYSDATQCDEVPSSVIVKKEEGSPESTKYTETRFKNEERMVGRGFAMSKHSMLNGDEGLSAHDGRQSNEPPGEKRFSNCNEAHFEDAEEDNSL</sequence>
<dbReference type="PANTHER" id="PTHR33418">
    <property type="entry name" value="HELICASE-ASSOCIATED"/>
    <property type="match status" value="1"/>
</dbReference>
<feature type="domain" description="Helicase-associated" evidence="2">
    <location>
        <begin position="95"/>
        <end position="160"/>
    </location>
</feature>
<evidence type="ECO:0000256" key="1">
    <source>
        <dbReference type="SAM" id="MobiDB-lite"/>
    </source>
</evidence>
<dbReference type="PANTHER" id="PTHR33418:SF1">
    <property type="entry name" value="HELICASE-ASSOCIATED DOMAIN-CONTAINING PROTEIN"/>
    <property type="match status" value="1"/>
</dbReference>
<evidence type="ECO:0000313" key="4">
    <source>
        <dbReference type="Proteomes" id="UP001153069"/>
    </source>
</evidence>
<feature type="compositionally biased region" description="Polar residues" evidence="1">
    <location>
        <begin position="226"/>
        <end position="237"/>
    </location>
</feature>
<keyword evidence="3" id="KW-0378">Hydrolase</keyword>
<dbReference type="EMBL" id="CAICTM010000310">
    <property type="protein sequence ID" value="CAB9507559.1"/>
    <property type="molecule type" value="Genomic_DNA"/>
</dbReference>
<reference evidence="3" key="1">
    <citation type="submission" date="2020-06" db="EMBL/GenBank/DDBJ databases">
        <authorList>
            <consortium name="Plant Systems Biology data submission"/>
        </authorList>
    </citation>
    <scope>NUCLEOTIDE SEQUENCE</scope>
    <source>
        <strain evidence="3">D6</strain>
    </source>
</reference>
<dbReference type="Gene3D" id="6.10.140.530">
    <property type="match status" value="2"/>
</dbReference>
<organism evidence="3 4">
    <name type="scientific">Seminavis robusta</name>
    <dbReference type="NCBI Taxonomy" id="568900"/>
    <lineage>
        <taxon>Eukaryota</taxon>
        <taxon>Sar</taxon>
        <taxon>Stramenopiles</taxon>
        <taxon>Ochrophyta</taxon>
        <taxon>Bacillariophyta</taxon>
        <taxon>Bacillariophyceae</taxon>
        <taxon>Bacillariophycidae</taxon>
        <taxon>Naviculales</taxon>
        <taxon>Naviculaceae</taxon>
        <taxon>Seminavis</taxon>
    </lineage>
</organism>